<sequence>MENKRKRTHQNERKTNQSH</sequence>
<protein>
    <submittedName>
        <fullName evidence="1">Uncharacterized protein</fullName>
    </submittedName>
</protein>
<organism evidence="1">
    <name type="scientific">Rhizophora mucronata</name>
    <name type="common">Asiatic mangrove</name>
    <dbReference type="NCBI Taxonomy" id="61149"/>
    <lineage>
        <taxon>Eukaryota</taxon>
        <taxon>Viridiplantae</taxon>
        <taxon>Streptophyta</taxon>
        <taxon>Embryophyta</taxon>
        <taxon>Tracheophyta</taxon>
        <taxon>Spermatophyta</taxon>
        <taxon>Magnoliopsida</taxon>
        <taxon>eudicotyledons</taxon>
        <taxon>Gunneridae</taxon>
        <taxon>Pentapetalae</taxon>
        <taxon>rosids</taxon>
        <taxon>fabids</taxon>
        <taxon>Malpighiales</taxon>
        <taxon>Rhizophoraceae</taxon>
        <taxon>Rhizophora</taxon>
    </lineage>
</organism>
<evidence type="ECO:0000313" key="1">
    <source>
        <dbReference type="EMBL" id="MBX57076.1"/>
    </source>
</evidence>
<proteinExistence type="predicted"/>
<reference evidence="1" key="1">
    <citation type="submission" date="2018-02" db="EMBL/GenBank/DDBJ databases">
        <title>Rhizophora mucronata_Transcriptome.</title>
        <authorList>
            <person name="Meera S.P."/>
            <person name="Sreeshan A."/>
            <person name="Augustine A."/>
        </authorList>
    </citation>
    <scope>NUCLEOTIDE SEQUENCE</scope>
    <source>
        <tissue evidence="1">Leaf</tissue>
    </source>
</reference>
<name>A0A2P2PQR1_RHIMU</name>
<accession>A0A2P2PQR1</accession>
<dbReference type="EMBL" id="GGEC01076592">
    <property type="protein sequence ID" value="MBX57076.1"/>
    <property type="molecule type" value="Transcribed_RNA"/>
</dbReference>
<dbReference type="AlphaFoldDB" id="A0A2P2PQR1"/>